<name>A0ACC3M9I3_9PEZI</name>
<keyword evidence="2" id="KW-1185">Reference proteome</keyword>
<dbReference type="EMBL" id="JAUTXU010000422">
    <property type="protein sequence ID" value="KAK3680805.1"/>
    <property type="molecule type" value="Genomic_DNA"/>
</dbReference>
<reference evidence="1" key="1">
    <citation type="submission" date="2023-07" db="EMBL/GenBank/DDBJ databases">
        <title>Black Yeasts Isolated from many extreme environments.</title>
        <authorList>
            <person name="Coleine C."/>
            <person name="Stajich J.E."/>
            <person name="Selbmann L."/>
        </authorList>
    </citation>
    <scope>NUCLEOTIDE SEQUENCE</scope>
    <source>
        <strain evidence="1">CCFEE 5714</strain>
    </source>
</reference>
<sequence length="355" mass="39363">MESDLRPGWPSTKRYGIWFQRCAGLPNAFAPDPEKRAPTSCPSPQYTAINGLEFKTYCGQVYDIDTRTITALSETPTTEESVTDCMNECANTQGRCYGVWFNTTDSACYQLDKSAYNGTRVTSSDTHVAVSHYSQWRAPQNTSCPFDDGSRYTTKNGEPFDIDGRFNAANYTSVHQSDISGCMDHCSADLSQNCAGVLFNFDLEDGFENCYLLNWIGDENKPFNYTFAELSRRTSGSTSSDVADSGSGSGSSKAWIAGPVVGGIVLMALLAALFFWLGRRSRQKKPQEQTSDEKRGANGDSWQSEEPQLAASQSIHEAGAVEHDERHMLPANERRPELRDPKTEALLQRQHELES</sequence>
<evidence type="ECO:0000313" key="2">
    <source>
        <dbReference type="Proteomes" id="UP001281147"/>
    </source>
</evidence>
<dbReference type="Proteomes" id="UP001281147">
    <property type="component" value="Unassembled WGS sequence"/>
</dbReference>
<accession>A0ACC3M9I3</accession>
<evidence type="ECO:0000313" key="1">
    <source>
        <dbReference type="EMBL" id="KAK3680805.1"/>
    </source>
</evidence>
<gene>
    <name evidence="1" type="ORF">LTR37_021047</name>
</gene>
<organism evidence="1 2">
    <name type="scientific">Vermiconidia calcicola</name>
    <dbReference type="NCBI Taxonomy" id="1690605"/>
    <lineage>
        <taxon>Eukaryota</taxon>
        <taxon>Fungi</taxon>
        <taxon>Dikarya</taxon>
        <taxon>Ascomycota</taxon>
        <taxon>Pezizomycotina</taxon>
        <taxon>Dothideomycetes</taxon>
        <taxon>Dothideomycetidae</taxon>
        <taxon>Mycosphaerellales</taxon>
        <taxon>Extremaceae</taxon>
        <taxon>Vermiconidia</taxon>
    </lineage>
</organism>
<comment type="caution">
    <text evidence="1">The sequence shown here is derived from an EMBL/GenBank/DDBJ whole genome shotgun (WGS) entry which is preliminary data.</text>
</comment>
<proteinExistence type="predicted"/>
<protein>
    <submittedName>
        <fullName evidence="1">Uncharacterized protein</fullName>
    </submittedName>
</protein>